<sequence>MVAGILNSWKPKDWNGDDSGRNGPLWWPVASCKVGFTTNFRGCPTMPSRQPQAAAKHALGHPSGHIKAFGLKSLLWRIGLIMAPCVMIQNFLIQVQTHGITRLTRQPDNRPD</sequence>
<evidence type="ECO:0000313" key="1">
    <source>
        <dbReference type="EMBL" id="OMP06579.1"/>
    </source>
</evidence>
<dbReference type="EMBL" id="AWWV01004859">
    <property type="protein sequence ID" value="OMP06579.1"/>
    <property type="molecule type" value="Genomic_DNA"/>
</dbReference>
<dbReference type="Gramene" id="OMP06579">
    <property type="protein sequence ID" value="OMP06579"/>
    <property type="gene ID" value="CCACVL1_01499"/>
</dbReference>
<accession>A0A1R3KHP6</accession>
<keyword evidence="2" id="KW-1185">Reference proteome</keyword>
<comment type="caution">
    <text evidence="1">The sequence shown here is derived from an EMBL/GenBank/DDBJ whole genome shotgun (WGS) entry which is preliminary data.</text>
</comment>
<dbReference type="Proteomes" id="UP000188268">
    <property type="component" value="Unassembled WGS sequence"/>
</dbReference>
<dbReference type="AlphaFoldDB" id="A0A1R3KHP6"/>
<organism evidence="1 2">
    <name type="scientific">Corchorus capsularis</name>
    <name type="common">Jute</name>
    <dbReference type="NCBI Taxonomy" id="210143"/>
    <lineage>
        <taxon>Eukaryota</taxon>
        <taxon>Viridiplantae</taxon>
        <taxon>Streptophyta</taxon>
        <taxon>Embryophyta</taxon>
        <taxon>Tracheophyta</taxon>
        <taxon>Spermatophyta</taxon>
        <taxon>Magnoliopsida</taxon>
        <taxon>eudicotyledons</taxon>
        <taxon>Gunneridae</taxon>
        <taxon>Pentapetalae</taxon>
        <taxon>rosids</taxon>
        <taxon>malvids</taxon>
        <taxon>Malvales</taxon>
        <taxon>Malvaceae</taxon>
        <taxon>Grewioideae</taxon>
        <taxon>Apeibeae</taxon>
        <taxon>Corchorus</taxon>
    </lineage>
</organism>
<name>A0A1R3KHP6_COCAP</name>
<proteinExistence type="predicted"/>
<reference evidence="1 2" key="1">
    <citation type="submission" date="2013-09" db="EMBL/GenBank/DDBJ databases">
        <title>Corchorus capsularis genome sequencing.</title>
        <authorList>
            <person name="Alam M."/>
            <person name="Haque M.S."/>
            <person name="Islam M.S."/>
            <person name="Emdad E.M."/>
            <person name="Islam M.M."/>
            <person name="Ahmed B."/>
            <person name="Halim A."/>
            <person name="Hossen Q.M.M."/>
            <person name="Hossain M.Z."/>
            <person name="Ahmed R."/>
            <person name="Khan M.M."/>
            <person name="Islam R."/>
            <person name="Rashid M.M."/>
            <person name="Khan S.A."/>
            <person name="Rahman M.S."/>
            <person name="Alam M."/>
        </authorList>
    </citation>
    <scope>NUCLEOTIDE SEQUENCE [LARGE SCALE GENOMIC DNA]</scope>
    <source>
        <strain evidence="2">cv. CVL-1</strain>
        <tissue evidence="1">Whole seedling</tissue>
    </source>
</reference>
<gene>
    <name evidence="1" type="ORF">CCACVL1_01499</name>
</gene>
<protein>
    <submittedName>
        <fullName evidence="1">Uncharacterized protein</fullName>
    </submittedName>
</protein>
<evidence type="ECO:0000313" key="2">
    <source>
        <dbReference type="Proteomes" id="UP000188268"/>
    </source>
</evidence>